<dbReference type="EMBL" id="BRZC01000003">
    <property type="protein sequence ID" value="GLC84017.1"/>
    <property type="molecule type" value="Genomic_DNA"/>
</dbReference>
<accession>A0ABQ5NEF7</accession>
<gene>
    <name evidence="6" type="ORF">MIAR_06050</name>
</gene>
<dbReference type="Proteomes" id="UP001165068">
    <property type="component" value="Unassembled WGS sequence"/>
</dbReference>
<reference evidence="6" key="1">
    <citation type="submission" date="2022-08" db="EMBL/GenBank/DDBJ databases">
        <title>Draft genome sequence of Microbacterium arabinogalactanolyticum JCM 9171.</title>
        <authorList>
            <person name="Fujita K."/>
            <person name="Ishiwata A."/>
            <person name="Fushinobu S."/>
        </authorList>
    </citation>
    <scope>NUCLEOTIDE SEQUENCE</scope>
    <source>
        <strain evidence="6">JCM 9171</strain>
    </source>
</reference>
<evidence type="ECO:0000256" key="3">
    <source>
        <dbReference type="ARBA" id="ARBA00023002"/>
    </source>
</evidence>
<proteinExistence type="inferred from homology"/>
<evidence type="ECO:0000256" key="1">
    <source>
        <dbReference type="ARBA" id="ARBA00004829"/>
    </source>
</evidence>
<dbReference type="Pfam" id="PF01593">
    <property type="entry name" value="Amino_oxidase"/>
    <property type="match status" value="1"/>
</dbReference>
<protein>
    <submittedName>
        <fullName evidence="6">Phytoene desaturase</fullName>
    </submittedName>
</protein>
<keyword evidence="7" id="KW-1185">Reference proteome</keyword>
<dbReference type="Gene3D" id="3.50.50.60">
    <property type="entry name" value="FAD/NAD(P)-binding domain"/>
    <property type="match status" value="2"/>
</dbReference>
<dbReference type="InterPro" id="IPR002937">
    <property type="entry name" value="Amino_oxidase"/>
</dbReference>
<dbReference type="PANTHER" id="PTHR43734:SF1">
    <property type="entry name" value="PHYTOENE DESATURASE"/>
    <property type="match status" value="1"/>
</dbReference>
<feature type="domain" description="Amine oxidase" evidence="5">
    <location>
        <begin position="13"/>
        <end position="504"/>
    </location>
</feature>
<evidence type="ECO:0000259" key="5">
    <source>
        <dbReference type="Pfam" id="PF01593"/>
    </source>
</evidence>
<keyword evidence="2 4" id="KW-0125">Carotenoid biosynthesis</keyword>
<name>A0ABQ5NEF7_9MICO</name>
<comment type="pathway">
    <text evidence="1 4">Carotenoid biosynthesis.</text>
</comment>
<comment type="caution">
    <text evidence="6">The sequence shown here is derived from an EMBL/GenBank/DDBJ whole genome shotgun (WGS) entry which is preliminary data.</text>
</comment>
<evidence type="ECO:0000313" key="7">
    <source>
        <dbReference type="Proteomes" id="UP001165068"/>
    </source>
</evidence>
<dbReference type="InterPro" id="IPR014105">
    <property type="entry name" value="Carotenoid/retinoid_OxRdtase"/>
</dbReference>
<sequence>MSASRVVVIGGGVSGLATACLLARDGHSVTLLERSGELGGRAGAWEQDGFAFDTGPSWYLMPEVFDHFYRMMGTDTAEQLDLVPLEPGYRVYSEASEDAPEGATAAIDVPAGADRVAALFEGREPGSGDRVRRYLASATRTYRAAVSSFLYNPFSSWRSFTSPAVLAAAPAVVPLLTRSLWSFIARRFGDPMLRKILGYPAVFLGTSPFDAPALYHLMSHMDLVDGVRYPLGGFRAFVASLAALATDAGVEIRTGSDVVRIVSEQGRARAVEFEQDGRTQRLDADIIVSAIDEHHTETALLAPEDRSYRPGRWRRQVTGPSAVLVLLGIRGKIPQLPHHTLLFSDDWRENFDAIFGATPRVPRPPSIYVCKPSATDDSVAPADAENVFVLVPLPPDPAIGHGGTGRAGDPRVTAIADAAVAQIGRWAGIPDLESRIIVRRTIGPADFESDFNTFRGSALGPAHTLRQSAFLRGVTRSRRVSGLFYAGATSVPGVGLPMCLISAELVLKHIRGDHSAGPSEVR</sequence>
<dbReference type="RefSeq" id="WP_285631130.1">
    <property type="nucleotide sequence ID" value="NZ_BAAAUK010000003.1"/>
</dbReference>
<dbReference type="PROSITE" id="PS51257">
    <property type="entry name" value="PROKAR_LIPOPROTEIN"/>
    <property type="match status" value="1"/>
</dbReference>
<dbReference type="InterPro" id="IPR036188">
    <property type="entry name" value="FAD/NAD-bd_sf"/>
</dbReference>
<comment type="similarity">
    <text evidence="4">Belongs to the carotenoid/retinoid oxidoreductase family.</text>
</comment>
<keyword evidence="3 4" id="KW-0560">Oxidoreductase</keyword>
<evidence type="ECO:0000256" key="2">
    <source>
        <dbReference type="ARBA" id="ARBA00022746"/>
    </source>
</evidence>
<dbReference type="SUPFAM" id="SSF51905">
    <property type="entry name" value="FAD/NAD(P)-binding domain"/>
    <property type="match status" value="1"/>
</dbReference>
<dbReference type="NCBIfam" id="TIGR02734">
    <property type="entry name" value="crtI_fam"/>
    <property type="match status" value="1"/>
</dbReference>
<organism evidence="6 7">
    <name type="scientific">Microbacterium arabinogalactanolyticum</name>
    <dbReference type="NCBI Taxonomy" id="69365"/>
    <lineage>
        <taxon>Bacteria</taxon>
        <taxon>Bacillati</taxon>
        <taxon>Actinomycetota</taxon>
        <taxon>Actinomycetes</taxon>
        <taxon>Micrococcales</taxon>
        <taxon>Microbacteriaceae</taxon>
        <taxon>Microbacterium</taxon>
    </lineage>
</organism>
<evidence type="ECO:0000256" key="4">
    <source>
        <dbReference type="RuleBase" id="RU362075"/>
    </source>
</evidence>
<dbReference type="PANTHER" id="PTHR43734">
    <property type="entry name" value="PHYTOENE DESATURASE"/>
    <property type="match status" value="1"/>
</dbReference>
<evidence type="ECO:0000313" key="6">
    <source>
        <dbReference type="EMBL" id="GLC84017.1"/>
    </source>
</evidence>